<evidence type="ECO:0000313" key="2">
    <source>
        <dbReference type="EMBL" id="GGJ23396.1"/>
    </source>
</evidence>
<evidence type="ECO:0000313" key="3">
    <source>
        <dbReference type="Proteomes" id="UP000632222"/>
    </source>
</evidence>
<proteinExistence type="predicted"/>
<dbReference type="InterPro" id="IPR014729">
    <property type="entry name" value="Rossmann-like_a/b/a_fold"/>
</dbReference>
<dbReference type="PANTHER" id="PTHR30336">
    <property type="entry name" value="INNER MEMBRANE PROTEIN, PROBABLE PERMEASE"/>
    <property type="match status" value="1"/>
</dbReference>
<accession>A0ABQ2CV04</accession>
<dbReference type="Proteomes" id="UP000632222">
    <property type="component" value="Unassembled WGS sequence"/>
</dbReference>
<comment type="caution">
    <text evidence="2">The sequence shown here is derived from an EMBL/GenBank/DDBJ whole genome shotgun (WGS) entry which is preliminary data.</text>
</comment>
<gene>
    <name evidence="2" type="ORF">GCM10008938_06940</name>
</gene>
<reference evidence="3" key="1">
    <citation type="journal article" date="2019" name="Int. J. Syst. Evol. Microbiol.">
        <title>The Global Catalogue of Microorganisms (GCM) 10K type strain sequencing project: providing services to taxonomists for standard genome sequencing and annotation.</title>
        <authorList>
            <consortium name="The Broad Institute Genomics Platform"/>
            <consortium name="The Broad Institute Genome Sequencing Center for Infectious Disease"/>
            <person name="Wu L."/>
            <person name="Ma J."/>
        </authorList>
    </citation>
    <scope>NUCLEOTIDE SEQUENCE [LARGE SCALE GENOMIC DNA]</scope>
    <source>
        <strain evidence="3">JCM 14370</strain>
    </source>
</reference>
<dbReference type="CDD" id="cd06259">
    <property type="entry name" value="YdcF-like"/>
    <property type="match status" value="1"/>
</dbReference>
<protein>
    <recommendedName>
        <fullName evidence="1">DUF218 domain-containing protein</fullName>
    </recommendedName>
</protein>
<dbReference type="Gene3D" id="3.40.50.620">
    <property type="entry name" value="HUPs"/>
    <property type="match status" value="1"/>
</dbReference>
<dbReference type="Pfam" id="PF02698">
    <property type="entry name" value="DUF218"/>
    <property type="match status" value="1"/>
</dbReference>
<dbReference type="InterPro" id="IPR003848">
    <property type="entry name" value="DUF218"/>
</dbReference>
<keyword evidence="3" id="KW-1185">Reference proteome</keyword>
<sequence length="185" mass="20902">MFLVLGYLGVAFYLGTQVNTDTRRQTDAIVVLGARVNHKTGINPCLKARVNHGVKLWENQYAPLLIMSGGNDLEDGANEAEAMFKLARQADVPASAVLREREAHSTYENLLFTRKIMQQKGLKTLLIVTENYHMPRAALIAEELGLNYAVSPVQDSPCWTRWTFLSRYFLREPLALIKNKISGHW</sequence>
<dbReference type="PANTHER" id="PTHR30336:SF4">
    <property type="entry name" value="ENVELOPE BIOGENESIS FACTOR ELYC"/>
    <property type="match status" value="1"/>
</dbReference>
<dbReference type="InterPro" id="IPR051599">
    <property type="entry name" value="Cell_Envelope_Assoc"/>
</dbReference>
<feature type="domain" description="DUF218" evidence="1">
    <location>
        <begin position="27"/>
        <end position="172"/>
    </location>
</feature>
<evidence type="ECO:0000259" key="1">
    <source>
        <dbReference type="Pfam" id="PF02698"/>
    </source>
</evidence>
<organism evidence="2 3">
    <name type="scientific">Deinococcus roseus</name>
    <dbReference type="NCBI Taxonomy" id="392414"/>
    <lineage>
        <taxon>Bacteria</taxon>
        <taxon>Thermotogati</taxon>
        <taxon>Deinococcota</taxon>
        <taxon>Deinococci</taxon>
        <taxon>Deinococcales</taxon>
        <taxon>Deinococcaceae</taxon>
        <taxon>Deinococcus</taxon>
    </lineage>
</organism>
<dbReference type="EMBL" id="BMOD01000002">
    <property type="protein sequence ID" value="GGJ23396.1"/>
    <property type="molecule type" value="Genomic_DNA"/>
</dbReference>
<name>A0ABQ2CV04_9DEIO</name>